<accession>A0AAV8XMS6</accession>
<dbReference type="InterPro" id="IPR006600">
    <property type="entry name" value="HTH_CenpB_DNA-bd_dom"/>
</dbReference>
<sequence>MPRKYKRSVTAPSRVPWSEEQLRKAIEKVSTNKISAREAHRRYGVLGKDNEKRLVAHIQRLSAAGFAPDRQTVRTLAYKFAEKLHIQHTFSAEKEMAGFAWMQSFLERHPELSVRQAEGLSLSRARGMNRDDVRQFFNLWNQVVTEYNLLEKPSHIFNMDETGVQLINKPGKVITTKGTKDVHVLTSKERGENVSVVACCSADGRFIPPESTKKPNFPMVCDPQLRFLIKISFEWTKEASVQGLKSLRSDSNRLAVLSFIPNKPNGKYLLVLDGHTAHSTDIDMLQVADDNDIIILCLPSHCTQALQALDRSFFRPF</sequence>
<comment type="caution">
    <text evidence="3">The sequence shown here is derived from an EMBL/GenBank/DDBJ whole genome shotgun (WGS) entry which is preliminary data.</text>
</comment>
<dbReference type="EMBL" id="JAPWTK010000462">
    <property type="protein sequence ID" value="KAJ8939864.1"/>
    <property type="molecule type" value="Genomic_DNA"/>
</dbReference>
<reference evidence="3" key="1">
    <citation type="journal article" date="2023" name="Insect Mol. Biol.">
        <title>Genome sequencing provides insights into the evolution of gene families encoding plant cell wall-degrading enzymes in longhorned beetles.</title>
        <authorList>
            <person name="Shin N.R."/>
            <person name="Okamura Y."/>
            <person name="Kirsch R."/>
            <person name="Pauchet Y."/>
        </authorList>
    </citation>
    <scope>NUCLEOTIDE SEQUENCE</scope>
    <source>
        <strain evidence="3">AMC_N1</strain>
    </source>
</reference>
<dbReference type="PANTHER" id="PTHR19303">
    <property type="entry name" value="TRANSPOSON"/>
    <property type="match status" value="1"/>
</dbReference>
<keyword evidence="4" id="KW-1185">Reference proteome</keyword>
<name>A0AAV8XMS6_9CUCU</name>
<evidence type="ECO:0000256" key="1">
    <source>
        <dbReference type="ARBA" id="ARBA00023125"/>
    </source>
</evidence>
<dbReference type="InterPro" id="IPR004875">
    <property type="entry name" value="DDE_SF_endonuclease_dom"/>
</dbReference>
<dbReference type="GO" id="GO:0003677">
    <property type="term" value="F:DNA binding"/>
    <property type="evidence" value="ECO:0007669"/>
    <property type="project" value="UniProtKB-KW"/>
</dbReference>
<gene>
    <name evidence="3" type="ORF">NQ318_017142</name>
</gene>
<evidence type="ECO:0000313" key="4">
    <source>
        <dbReference type="Proteomes" id="UP001162162"/>
    </source>
</evidence>
<dbReference type="AlphaFoldDB" id="A0AAV8XMS6"/>
<protein>
    <recommendedName>
        <fullName evidence="2">HTH CENPB-type domain-containing protein</fullName>
    </recommendedName>
</protein>
<dbReference type="Pfam" id="PF03184">
    <property type="entry name" value="DDE_1"/>
    <property type="match status" value="1"/>
</dbReference>
<evidence type="ECO:0000259" key="2">
    <source>
        <dbReference type="PROSITE" id="PS51253"/>
    </source>
</evidence>
<proteinExistence type="predicted"/>
<organism evidence="3 4">
    <name type="scientific">Aromia moschata</name>
    <dbReference type="NCBI Taxonomy" id="1265417"/>
    <lineage>
        <taxon>Eukaryota</taxon>
        <taxon>Metazoa</taxon>
        <taxon>Ecdysozoa</taxon>
        <taxon>Arthropoda</taxon>
        <taxon>Hexapoda</taxon>
        <taxon>Insecta</taxon>
        <taxon>Pterygota</taxon>
        <taxon>Neoptera</taxon>
        <taxon>Endopterygota</taxon>
        <taxon>Coleoptera</taxon>
        <taxon>Polyphaga</taxon>
        <taxon>Cucujiformia</taxon>
        <taxon>Chrysomeloidea</taxon>
        <taxon>Cerambycidae</taxon>
        <taxon>Cerambycinae</taxon>
        <taxon>Callichromatini</taxon>
        <taxon>Aromia</taxon>
    </lineage>
</organism>
<dbReference type="InterPro" id="IPR050863">
    <property type="entry name" value="CenT-Element_Derived"/>
</dbReference>
<dbReference type="Proteomes" id="UP001162162">
    <property type="component" value="Unassembled WGS sequence"/>
</dbReference>
<feature type="domain" description="HTH CENPB-type" evidence="2">
    <location>
        <begin position="38"/>
        <end position="115"/>
    </location>
</feature>
<dbReference type="PROSITE" id="PS51253">
    <property type="entry name" value="HTH_CENPB"/>
    <property type="match status" value="1"/>
</dbReference>
<evidence type="ECO:0000313" key="3">
    <source>
        <dbReference type="EMBL" id="KAJ8939864.1"/>
    </source>
</evidence>
<dbReference type="PANTHER" id="PTHR19303:SF74">
    <property type="entry name" value="POGO TRANSPOSABLE ELEMENT WITH KRAB DOMAIN"/>
    <property type="match status" value="1"/>
</dbReference>
<dbReference type="GO" id="GO:0005634">
    <property type="term" value="C:nucleus"/>
    <property type="evidence" value="ECO:0007669"/>
    <property type="project" value="TreeGrafter"/>
</dbReference>
<keyword evidence="1" id="KW-0238">DNA-binding</keyword>